<reference evidence="1 2" key="1">
    <citation type="journal article" date="2024" name="Proc. Natl. Acad. Sci. U.S.A.">
        <title>The evolutionary genomics of adaptation to stress in wild rhizobium bacteria.</title>
        <authorList>
            <person name="Kehlet-Delgado H."/>
            <person name="Montoya A.P."/>
            <person name="Jensen K.T."/>
            <person name="Wendlandt C.E."/>
            <person name="Dexheimer C."/>
            <person name="Roberts M."/>
            <person name="Torres Martinez L."/>
            <person name="Friesen M.L."/>
            <person name="Griffitts J.S."/>
            <person name="Porter S.S."/>
        </authorList>
    </citation>
    <scope>NUCLEOTIDE SEQUENCE [LARGE SCALE GENOMIC DNA]</scope>
    <source>
        <strain evidence="1 2">M0468</strain>
    </source>
</reference>
<accession>A0ACC6SXX7</accession>
<keyword evidence="2" id="KW-1185">Reference proteome</keyword>
<dbReference type="Proteomes" id="UP001480082">
    <property type="component" value="Unassembled WGS sequence"/>
</dbReference>
<name>A0ACC6SXX7_9HYPH</name>
<evidence type="ECO:0000313" key="2">
    <source>
        <dbReference type="Proteomes" id="UP001480082"/>
    </source>
</evidence>
<dbReference type="EMBL" id="JAMYRI010000005">
    <property type="protein sequence ID" value="MER9284637.1"/>
    <property type="molecule type" value="Genomic_DNA"/>
</dbReference>
<organism evidence="1 2">
    <name type="scientific">Mesorhizobium australicum</name>
    <dbReference type="NCBI Taxonomy" id="536018"/>
    <lineage>
        <taxon>Bacteria</taxon>
        <taxon>Pseudomonadati</taxon>
        <taxon>Pseudomonadota</taxon>
        <taxon>Alphaproteobacteria</taxon>
        <taxon>Hyphomicrobiales</taxon>
        <taxon>Phyllobacteriaceae</taxon>
        <taxon>Mesorhizobium</taxon>
    </lineage>
</organism>
<proteinExistence type="predicted"/>
<protein>
    <submittedName>
        <fullName evidence="1">Uncharacterized protein</fullName>
    </submittedName>
</protein>
<gene>
    <name evidence="1" type="ORF">NKI81_11815</name>
</gene>
<comment type="caution">
    <text evidence="1">The sequence shown here is derived from an EMBL/GenBank/DDBJ whole genome shotgun (WGS) entry which is preliminary data.</text>
</comment>
<sequence>MSKNPAFIVYRPPAKGFPFLAVILKPDGTATAHPFNTEEEALLFNREAATALGHGIKH</sequence>
<evidence type="ECO:0000313" key="1">
    <source>
        <dbReference type="EMBL" id="MER9284637.1"/>
    </source>
</evidence>